<keyword evidence="2" id="KW-1185">Reference proteome</keyword>
<evidence type="ECO:0000313" key="1">
    <source>
        <dbReference type="EMBL" id="KAI9912422.1"/>
    </source>
</evidence>
<evidence type="ECO:0000313" key="2">
    <source>
        <dbReference type="Proteomes" id="UP001163321"/>
    </source>
</evidence>
<gene>
    <name evidence="1" type="ORF">PsorP6_006076</name>
</gene>
<reference evidence="1 2" key="1">
    <citation type="journal article" date="2022" name="bioRxiv">
        <title>The genome of the oomycete Peronosclerospora sorghi, a cosmopolitan pathogen of maize and sorghum, is inflated with dispersed pseudogenes.</title>
        <authorList>
            <person name="Fletcher K."/>
            <person name="Martin F."/>
            <person name="Isakeit T."/>
            <person name="Cavanaugh K."/>
            <person name="Magill C."/>
            <person name="Michelmore R."/>
        </authorList>
    </citation>
    <scope>NUCLEOTIDE SEQUENCE [LARGE SCALE GENOMIC DNA]</scope>
    <source>
        <strain evidence="1">P6</strain>
    </source>
</reference>
<dbReference type="Proteomes" id="UP001163321">
    <property type="component" value="Chromosome 4"/>
</dbReference>
<comment type="caution">
    <text evidence="1">The sequence shown here is derived from an EMBL/GenBank/DDBJ whole genome shotgun (WGS) entry which is preliminary data.</text>
</comment>
<organism evidence="1 2">
    <name type="scientific">Peronosclerospora sorghi</name>
    <dbReference type="NCBI Taxonomy" id="230839"/>
    <lineage>
        <taxon>Eukaryota</taxon>
        <taxon>Sar</taxon>
        <taxon>Stramenopiles</taxon>
        <taxon>Oomycota</taxon>
        <taxon>Peronosporomycetes</taxon>
        <taxon>Peronosporales</taxon>
        <taxon>Peronosporaceae</taxon>
        <taxon>Peronosclerospora</taxon>
    </lineage>
</organism>
<sequence>MVYVSNAHVCPTNQRLVEYFDRNPLEKRKKLLSRLILKLYEYLRNLNGLPLLIRIHPSALIKCDILIPISNKPELFTKDDYSNDKLLQKNLFSNYFTKAATSN</sequence>
<accession>A0ACC0W1M3</accession>
<name>A0ACC0W1M3_9STRA</name>
<protein>
    <submittedName>
        <fullName evidence="1">Uncharacterized protein</fullName>
    </submittedName>
</protein>
<dbReference type="EMBL" id="CM047583">
    <property type="protein sequence ID" value="KAI9912422.1"/>
    <property type="molecule type" value="Genomic_DNA"/>
</dbReference>
<proteinExistence type="predicted"/>